<protein>
    <submittedName>
        <fullName evidence="2">Uncharacterized protein</fullName>
    </submittedName>
</protein>
<dbReference type="EMBL" id="CZQA01000013">
    <property type="protein sequence ID" value="CUS39346.1"/>
    <property type="molecule type" value="Genomic_DNA"/>
</dbReference>
<keyword evidence="1" id="KW-0812">Transmembrane</keyword>
<proteinExistence type="predicted"/>
<keyword evidence="1" id="KW-1133">Transmembrane helix</keyword>
<dbReference type="OrthoDB" id="9900272at2"/>
<keyword evidence="1" id="KW-0472">Membrane</keyword>
<accession>A0A0S4LWF3</accession>
<sequence length="115" mass="12434">MSDSKFHYSIFIKRAITGLILGGLAGAIQVWFFKRDLMHLWASLAAGMVYMAAWVTLTDWLKLAGGKILLGGVSGLLAAIVWWAIAVPADNAFIQAVVAGTCFGAAFAWSDQRRT</sequence>
<name>A0A0S4LWF3_9BACT</name>
<organism evidence="2 3">
    <name type="scientific">Candidatus Nitrospira nitrosa</name>
    <dbReference type="NCBI Taxonomy" id="1742972"/>
    <lineage>
        <taxon>Bacteria</taxon>
        <taxon>Pseudomonadati</taxon>
        <taxon>Nitrospirota</taxon>
        <taxon>Nitrospiria</taxon>
        <taxon>Nitrospirales</taxon>
        <taxon>Nitrospiraceae</taxon>
        <taxon>Nitrospira</taxon>
    </lineage>
</organism>
<dbReference type="AlphaFoldDB" id="A0A0S4LWF3"/>
<evidence type="ECO:0000256" key="1">
    <source>
        <dbReference type="SAM" id="Phobius"/>
    </source>
</evidence>
<evidence type="ECO:0000313" key="3">
    <source>
        <dbReference type="Proteomes" id="UP000199032"/>
    </source>
</evidence>
<dbReference type="Proteomes" id="UP000199032">
    <property type="component" value="Unassembled WGS sequence"/>
</dbReference>
<feature type="transmembrane region" description="Helical" evidence="1">
    <location>
        <begin position="12"/>
        <end position="32"/>
    </location>
</feature>
<feature type="transmembrane region" description="Helical" evidence="1">
    <location>
        <begin position="38"/>
        <end position="56"/>
    </location>
</feature>
<gene>
    <name evidence="2" type="ORF">COMA1_70159</name>
</gene>
<dbReference type="RefSeq" id="WP_090751186.1">
    <property type="nucleotide sequence ID" value="NZ_CZQA01000013.1"/>
</dbReference>
<dbReference type="STRING" id="1742972.COMA1_70159"/>
<feature type="transmembrane region" description="Helical" evidence="1">
    <location>
        <begin position="92"/>
        <end position="109"/>
    </location>
</feature>
<evidence type="ECO:0000313" key="2">
    <source>
        <dbReference type="EMBL" id="CUS39346.1"/>
    </source>
</evidence>
<reference evidence="2 3" key="1">
    <citation type="submission" date="2015-10" db="EMBL/GenBank/DDBJ databases">
        <authorList>
            <person name="Gilbert D.G."/>
        </authorList>
    </citation>
    <scope>NUCLEOTIDE SEQUENCE [LARGE SCALE GENOMIC DNA]</scope>
    <source>
        <strain evidence="2">COMA1</strain>
    </source>
</reference>
<feature type="transmembrane region" description="Helical" evidence="1">
    <location>
        <begin position="68"/>
        <end position="86"/>
    </location>
</feature>
<keyword evidence="3" id="KW-1185">Reference proteome</keyword>